<keyword evidence="5 8" id="KW-1133">Transmembrane helix</keyword>
<evidence type="ECO:0000256" key="6">
    <source>
        <dbReference type="ARBA" id="ARBA00023136"/>
    </source>
</evidence>
<feature type="transmembrane region" description="Helical" evidence="8">
    <location>
        <begin position="352"/>
        <end position="372"/>
    </location>
</feature>
<dbReference type="AlphaFoldDB" id="A0A7X1MAF5"/>
<reference evidence="10 11" key="1">
    <citation type="submission" date="2020-08" db="EMBL/GenBank/DDBJ databases">
        <title>Streptomyces sp. PSKA01 genome sequencing and assembly.</title>
        <authorList>
            <person name="Mandal S."/>
            <person name="Maiti P.K."/>
            <person name="Das P."/>
        </authorList>
    </citation>
    <scope>NUCLEOTIDE SEQUENCE [LARGE SCALE GENOMIC DNA]</scope>
    <source>
        <strain evidence="10 11">PSKA01</strain>
    </source>
</reference>
<gene>
    <name evidence="10" type="ORF">H4N64_19075</name>
</gene>
<accession>A0A7X1MAF5</accession>
<dbReference type="PROSITE" id="PS50850">
    <property type="entry name" value="MFS"/>
    <property type="match status" value="1"/>
</dbReference>
<dbReference type="InterPro" id="IPR004638">
    <property type="entry name" value="EmrB-like"/>
</dbReference>
<proteinExistence type="predicted"/>
<feature type="transmembrane region" description="Helical" evidence="8">
    <location>
        <begin position="212"/>
        <end position="232"/>
    </location>
</feature>
<feature type="transmembrane region" description="Helical" evidence="8">
    <location>
        <begin position="384"/>
        <end position="403"/>
    </location>
</feature>
<keyword evidence="11" id="KW-1185">Reference proteome</keyword>
<dbReference type="CDD" id="cd17321">
    <property type="entry name" value="MFS_MMR_MDR_like"/>
    <property type="match status" value="1"/>
</dbReference>
<feature type="transmembrane region" description="Helical" evidence="8">
    <location>
        <begin position="151"/>
        <end position="173"/>
    </location>
</feature>
<dbReference type="PANTHER" id="PTHR42718">
    <property type="entry name" value="MAJOR FACILITATOR SUPERFAMILY MULTIDRUG TRANSPORTER MFSC"/>
    <property type="match status" value="1"/>
</dbReference>
<organism evidence="10 11">
    <name type="scientific">Streptomyces cupreus</name>
    <dbReference type="NCBI Taxonomy" id="2759956"/>
    <lineage>
        <taxon>Bacteria</taxon>
        <taxon>Bacillati</taxon>
        <taxon>Actinomycetota</taxon>
        <taxon>Actinomycetes</taxon>
        <taxon>Kitasatosporales</taxon>
        <taxon>Streptomycetaceae</taxon>
        <taxon>Streptomyces</taxon>
    </lineage>
</organism>
<dbReference type="EMBL" id="JACMSF010000019">
    <property type="protein sequence ID" value="MBC2903683.1"/>
    <property type="molecule type" value="Genomic_DNA"/>
</dbReference>
<dbReference type="GO" id="GO:0022857">
    <property type="term" value="F:transmembrane transporter activity"/>
    <property type="evidence" value="ECO:0007669"/>
    <property type="project" value="InterPro"/>
</dbReference>
<evidence type="ECO:0000256" key="8">
    <source>
        <dbReference type="SAM" id="Phobius"/>
    </source>
</evidence>
<dbReference type="NCBIfam" id="TIGR00711">
    <property type="entry name" value="efflux_EmrB"/>
    <property type="match status" value="1"/>
</dbReference>
<evidence type="ECO:0000256" key="3">
    <source>
        <dbReference type="ARBA" id="ARBA00022475"/>
    </source>
</evidence>
<dbReference type="Proteomes" id="UP000584670">
    <property type="component" value="Unassembled WGS sequence"/>
</dbReference>
<keyword evidence="4 8" id="KW-0812">Transmembrane</keyword>
<evidence type="ECO:0000313" key="10">
    <source>
        <dbReference type="EMBL" id="MBC2903683.1"/>
    </source>
</evidence>
<sequence length="545" mass="57231">MSTESPNAPVPRLADHEPGPPVRHGLVLLTLSIGFFMTVLDVTIVNIAVPDLISGLSSSFNQVLWILNAYTLVFAVLLLVSGRLGDALGARRLLVWGLALFTVASALCGAAQDSGQLIAARALQGLGAAALMPQTLSILTSLTPVERRGRAFGIWSAIAGTALVAGPTLGGLLVTWQSWRWVFVINVPVGLVAIVLALRHIPPMSTHRRHRLDPLGLILSTAALFCVTYGVIEGQRYEWGTIRGVVSIPAVIVLGVVLWGAFLWCEWLGRAGDPLLPLELLRRRNYLLMNLVIAIVMLAMTGLLLVLTLYLQLVRGMSALEAGLALAPTPVVAVLLSPFVGRLTGRRSGKYALALGLLVFAGALILMAATVATDSDAVTLLPSLLMAGTGMGLVLAPMNTIAMHGIPQHLVGAASGVSSTARQLGTVIGVAAVGALLANRISHELPRAAARRAEGLPPLLRGRFVEAFHDASHRLRLGAGDQRAAFGPPDGLDAAAARHWQSKGGAAFADGFVNALSLPLLLPVPLLALAIVLTALVRTKEAAHD</sequence>
<evidence type="ECO:0000256" key="4">
    <source>
        <dbReference type="ARBA" id="ARBA00022692"/>
    </source>
</evidence>
<feature type="transmembrane region" description="Helical" evidence="8">
    <location>
        <begin position="179"/>
        <end position="200"/>
    </location>
</feature>
<comment type="caution">
    <text evidence="10">The sequence shown here is derived from an EMBL/GenBank/DDBJ whole genome shotgun (WGS) entry which is preliminary data.</text>
</comment>
<evidence type="ECO:0000313" key="11">
    <source>
        <dbReference type="Proteomes" id="UP000584670"/>
    </source>
</evidence>
<dbReference type="PRINTS" id="PR01036">
    <property type="entry name" value="TCRTETB"/>
</dbReference>
<feature type="transmembrane region" description="Helical" evidence="8">
    <location>
        <begin position="26"/>
        <end position="50"/>
    </location>
</feature>
<keyword evidence="7" id="KW-0046">Antibiotic resistance</keyword>
<comment type="subcellular location">
    <subcellularLocation>
        <location evidence="1">Cell membrane</location>
        <topology evidence="1">Multi-pass membrane protein</topology>
    </subcellularLocation>
</comment>
<dbReference type="InterPro" id="IPR036259">
    <property type="entry name" value="MFS_trans_sf"/>
</dbReference>
<protein>
    <submittedName>
        <fullName evidence="10">MFS transporter</fullName>
    </submittedName>
</protein>
<evidence type="ECO:0000259" key="9">
    <source>
        <dbReference type="PROSITE" id="PS50850"/>
    </source>
</evidence>
<dbReference type="Pfam" id="PF07690">
    <property type="entry name" value="MFS_1"/>
    <property type="match status" value="1"/>
</dbReference>
<evidence type="ECO:0000256" key="5">
    <source>
        <dbReference type="ARBA" id="ARBA00022989"/>
    </source>
</evidence>
<dbReference type="GO" id="GO:0005886">
    <property type="term" value="C:plasma membrane"/>
    <property type="evidence" value="ECO:0007669"/>
    <property type="project" value="UniProtKB-SubCell"/>
</dbReference>
<feature type="domain" description="Major facilitator superfamily (MFS) profile" evidence="9">
    <location>
        <begin position="27"/>
        <end position="540"/>
    </location>
</feature>
<feature type="transmembrane region" description="Helical" evidence="8">
    <location>
        <begin position="62"/>
        <end position="81"/>
    </location>
</feature>
<feature type="transmembrane region" description="Helical" evidence="8">
    <location>
        <begin position="286"/>
        <end position="310"/>
    </location>
</feature>
<keyword evidence="2" id="KW-0813">Transport</keyword>
<dbReference type="SUPFAM" id="SSF103473">
    <property type="entry name" value="MFS general substrate transporter"/>
    <property type="match status" value="1"/>
</dbReference>
<dbReference type="PANTHER" id="PTHR42718:SF42">
    <property type="entry name" value="EXPORT PROTEIN"/>
    <property type="match status" value="1"/>
</dbReference>
<feature type="transmembrane region" description="Helical" evidence="8">
    <location>
        <begin position="93"/>
        <end position="112"/>
    </location>
</feature>
<evidence type="ECO:0000256" key="1">
    <source>
        <dbReference type="ARBA" id="ARBA00004651"/>
    </source>
</evidence>
<feature type="transmembrane region" description="Helical" evidence="8">
    <location>
        <begin position="118"/>
        <end position="139"/>
    </location>
</feature>
<feature type="transmembrane region" description="Helical" evidence="8">
    <location>
        <begin position="244"/>
        <end position="265"/>
    </location>
</feature>
<dbReference type="InterPro" id="IPR011701">
    <property type="entry name" value="MFS"/>
</dbReference>
<keyword evidence="6 8" id="KW-0472">Membrane</keyword>
<dbReference type="Gene3D" id="1.20.1720.10">
    <property type="entry name" value="Multidrug resistance protein D"/>
    <property type="match status" value="1"/>
</dbReference>
<evidence type="ECO:0000256" key="2">
    <source>
        <dbReference type="ARBA" id="ARBA00022448"/>
    </source>
</evidence>
<feature type="transmembrane region" description="Helical" evidence="8">
    <location>
        <begin position="520"/>
        <end position="537"/>
    </location>
</feature>
<dbReference type="RefSeq" id="WP_186283567.1">
    <property type="nucleotide sequence ID" value="NZ_JACMSF010000019.1"/>
</dbReference>
<name>A0A7X1MAF5_9ACTN</name>
<dbReference type="Gene3D" id="1.20.1250.20">
    <property type="entry name" value="MFS general substrate transporter like domains"/>
    <property type="match status" value="1"/>
</dbReference>
<dbReference type="InterPro" id="IPR020846">
    <property type="entry name" value="MFS_dom"/>
</dbReference>
<evidence type="ECO:0000256" key="7">
    <source>
        <dbReference type="ARBA" id="ARBA00023251"/>
    </source>
</evidence>
<dbReference type="GO" id="GO:0046677">
    <property type="term" value="P:response to antibiotic"/>
    <property type="evidence" value="ECO:0007669"/>
    <property type="project" value="UniProtKB-KW"/>
</dbReference>
<feature type="transmembrane region" description="Helical" evidence="8">
    <location>
        <begin position="322"/>
        <end position="340"/>
    </location>
</feature>
<keyword evidence="3" id="KW-1003">Cell membrane</keyword>